<organism evidence="1 2">
    <name type="scientific">Geobacillus kaustophilus (strain HTA426)</name>
    <dbReference type="NCBI Taxonomy" id="235909"/>
    <lineage>
        <taxon>Bacteria</taxon>
        <taxon>Bacillati</taxon>
        <taxon>Bacillota</taxon>
        <taxon>Bacilli</taxon>
        <taxon>Bacillales</taxon>
        <taxon>Anoxybacillaceae</taxon>
        <taxon>Geobacillus</taxon>
        <taxon>Geobacillus thermoleovorans group</taxon>
    </lineage>
</organism>
<dbReference type="KEGG" id="gka:GK1137"/>
<gene>
    <name evidence="1" type="ordered locus">GK1137</name>
</gene>
<dbReference type="STRING" id="235909.GK1137"/>
<dbReference type="AlphaFoldDB" id="Q5L0V8"/>
<dbReference type="Proteomes" id="UP000001172">
    <property type="component" value="Chromosome"/>
</dbReference>
<dbReference type="EMBL" id="BA000043">
    <property type="protein sequence ID" value="BAD75422.1"/>
    <property type="molecule type" value="Genomic_DNA"/>
</dbReference>
<evidence type="ECO:0000313" key="1">
    <source>
        <dbReference type="EMBL" id="BAD75422.1"/>
    </source>
</evidence>
<sequence>MQNVAVYKFIYMLIENLTFDFSCNELPPPWRSLRVEPTRFLEEMMQRLGCAG</sequence>
<evidence type="ECO:0000313" key="2">
    <source>
        <dbReference type="Proteomes" id="UP000001172"/>
    </source>
</evidence>
<name>Q5L0V8_GEOKA</name>
<keyword evidence="2" id="KW-1185">Reference proteome</keyword>
<dbReference type="HOGENOM" id="CLU_3080294_0_0_9"/>
<proteinExistence type="predicted"/>
<protein>
    <submittedName>
        <fullName evidence="1">Uncharacterized protein</fullName>
    </submittedName>
</protein>
<reference evidence="1 2" key="1">
    <citation type="journal article" date="2004" name="Nucleic Acids Res.">
        <title>Thermoadaptation trait revealed by the genome sequence of thermophilic Geobacillus kaustophilus.</title>
        <authorList>
            <person name="Takami H."/>
            <person name="Takaki Y."/>
            <person name="Chee G.J."/>
            <person name="Nishi S."/>
            <person name="Shimamura S."/>
            <person name="Suzuki H."/>
            <person name="Matsui S."/>
            <person name="Uchiyama I."/>
        </authorList>
    </citation>
    <scope>NUCLEOTIDE SEQUENCE [LARGE SCALE GENOMIC DNA]</scope>
    <source>
        <strain evidence="1 2">HTA426</strain>
    </source>
</reference>
<accession>Q5L0V8</accession>